<accession>A0A0G4I4U8</accession>
<dbReference type="Pfam" id="PF07484">
    <property type="entry name" value="Collar"/>
    <property type="match status" value="1"/>
</dbReference>
<protein>
    <recommendedName>
        <fullName evidence="3">Phage tail collar domain-containing protein</fullName>
    </recommendedName>
</protein>
<evidence type="ECO:0000256" key="2">
    <source>
        <dbReference type="SAM" id="SignalP"/>
    </source>
</evidence>
<dbReference type="InterPro" id="IPR011083">
    <property type="entry name" value="Phage_tail_collar_dom"/>
</dbReference>
<keyword evidence="1" id="KW-0175">Coiled coil</keyword>
<dbReference type="SUPFAM" id="SSF88874">
    <property type="entry name" value="Receptor-binding domain of short tail fibre protein gp12"/>
    <property type="match status" value="1"/>
</dbReference>
<dbReference type="Gene3D" id="3.90.1340.10">
    <property type="entry name" value="Phage tail collar domain"/>
    <property type="match status" value="1"/>
</dbReference>
<dbReference type="AlphaFoldDB" id="A0A0G4I4U8"/>
<feature type="domain" description="Phage tail collar" evidence="3">
    <location>
        <begin position="161"/>
        <end position="217"/>
    </location>
</feature>
<feature type="coiled-coil region" evidence="1">
    <location>
        <begin position="33"/>
        <end position="60"/>
    </location>
</feature>
<name>A0A0G4I4U8_9ALVE</name>
<gene>
    <name evidence="4" type="ORF">Cvel_10974</name>
</gene>
<dbReference type="InterPro" id="IPR037053">
    <property type="entry name" value="Phage_tail_collar_dom_sf"/>
</dbReference>
<organism evidence="4">
    <name type="scientific">Chromera velia CCMP2878</name>
    <dbReference type="NCBI Taxonomy" id="1169474"/>
    <lineage>
        <taxon>Eukaryota</taxon>
        <taxon>Sar</taxon>
        <taxon>Alveolata</taxon>
        <taxon>Colpodellida</taxon>
        <taxon>Chromeraceae</taxon>
        <taxon>Chromera</taxon>
    </lineage>
</organism>
<reference evidence="4" key="1">
    <citation type="submission" date="2014-11" db="EMBL/GenBank/DDBJ databases">
        <authorList>
            <person name="Otto D Thomas"/>
            <person name="Naeem Raeece"/>
        </authorList>
    </citation>
    <scope>NUCLEOTIDE SEQUENCE</scope>
</reference>
<sequence length="257" mass="27077">MLRLSASCFAALALGVSGQQMRGSAGEIATPQTGNLEAKVEALEARIEMLTGKLETLQALVDSRETADTDVETEKSGLIQDSTPSFVNSGGSFLSEMEKAPSCAVGPAGSSQPFTVMQPYQGVQYIIALEGEFPGRSRRLEEDMSENQGRQLQGQTARTIGEIAMFAGNYPPAGWVRADGATYPIQSYNAAFSILGATYGGDGRRTFAVPDLRGRVPIGTGEGPGLQQIGHGAKSGTETVTLHTANIPSNFHSCQEA</sequence>
<evidence type="ECO:0000313" key="4">
    <source>
        <dbReference type="EMBL" id="CEM51956.1"/>
    </source>
</evidence>
<dbReference type="EMBL" id="CDMZ01005101">
    <property type="protein sequence ID" value="CEM51956.1"/>
    <property type="molecule type" value="Genomic_DNA"/>
</dbReference>
<feature type="chain" id="PRO_5005192201" description="Phage tail collar domain-containing protein" evidence="2">
    <location>
        <begin position="19"/>
        <end position="257"/>
    </location>
</feature>
<dbReference type="VEuPathDB" id="CryptoDB:Cvel_10974"/>
<feature type="signal peptide" evidence="2">
    <location>
        <begin position="1"/>
        <end position="18"/>
    </location>
</feature>
<evidence type="ECO:0000256" key="1">
    <source>
        <dbReference type="SAM" id="Coils"/>
    </source>
</evidence>
<keyword evidence="2" id="KW-0732">Signal</keyword>
<evidence type="ECO:0000259" key="3">
    <source>
        <dbReference type="Pfam" id="PF07484"/>
    </source>
</evidence>
<proteinExistence type="predicted"/>